<gene>
    <name evidence="1" type="ORF">MPSYJ_28660</name>
</gene>
<sequence>MPVNTAEWLLAIDAHPETIDTDLVVAVALSNGDAAVEGVEPADVADAVDALVGLGFLEPVLATDHPLGEEHVLELRLPAGLR</sequence>
<keyword evidence="2" id="KW-1185">Reference proteome</keyword>
<name>A0A7I7MB34_9MYCO</name>
<proteinExistence type="predicted"/>
<dbReference type="RefSeq" id="WP_163722900.1">
    <property type="nucleotide sequence ID" value="NZ_AP022574.1"/>
</dbReference>
<dbReference type="Proteomes" id="UP000466514">
    <property type="component" value="Chromosome"/>
</dbReference>
<evidence type="ECO:0000313" key="1">
    <source>
        <dbReference type="EMBL" id="BBX69405.1"/>
    </source>
</evidence>
<organism evidence="1 2">
    <name type="scientific">Mycolicibacterium psychrotolerans</name>
    <dbReference type="NCBI Taxonomy" id="216929"/>
    <lineage>
        <taxon>Bacteria</taxon>
        <taxon>Bacillati</taxon>
        <taxon>Actinomycetota</taxon>
        <taxon>Actinomycetes</taxon>
        <taxon>Mycobacteriales</taxon>
        <taxon>Mycobacteriaceae</taxon>
        <taxon>Mycolicibacterium</taxon>
    </lineage>
</organism>
<evidence type="ECO:0000313" key="2">
    <source>
        <dbReference type="Proteomes" id="UP000466514"/>
    </source>
</evidence>
<dbReference type="EMBL" id="AP022574">
    <property type="protein sequence ID" value="BBX69405.1"/>
    <property type="molecule type" value="Genomic_DNA"/>
</dbReference>
<dbReference type="AlphaFoldDB" id="A0A7I7MB34"/>
<protein>
    <submittedName>
        <fullName evidence="1">Uncharacterized protein</fullName>
    </submittedName>
</protein>
<accession>A0A7I7MB34</accession>
<reference evidence="1 2" key="1">
    <citation type="journal article" date="2019" name="Emerg. Microbes Infect.">
        <title>Comprehensive subspecies identification of 175 nontuberculous mycobacteria species based on 7547 genomic profiles.</title>
        <authorList>
            <person name="Matsumoto Y."/>
            <person name="Kinjo T."/>
            <person name="Motooka D."/>
            <person name="Nabeya D."/>
            <person name="Jung N."/>
            <person name="Uechi K."/>
            <person name="Horii T."/>
            <person name="Iida T."/>
            <person name="Fujita J."/>
            <person name="Nakamura S."/>
        </authorList>
    </citation>
    <scope>NUCLEOTIDE SEQUENCE [LARGE SCALE GENOMIC DNA]</scope>
    <source>
        <strain evidence="1 2">JCM 13323</strain>
    </source>
</reference>
<dbReference type="KEGG" id="mpsc:MPSYJ_28660"/>